<evidence type="ECO:0000259" key="1">
    <source>
        <dbReference type="PROSITE" id="PS51806"/>
    </source>
</evidence>
<name>A0AAV1BYX8_OLDCO</name>
<dbReference type="PROSITE" id="PS51806">
    <property type="entry name" value="DOG1"/>
    <property type="match status" value="1"/>
</dbReference>
<feature type="domain" description="DOG1" evidence="1">
    <location>
        <begin position="6"/>
        <end position="242"/>
    </location>
</feature>
<protein>
    <submittedName>
        <fullName evidence="2">OLC1v1021284C1</fullName>
    </submittedName>
</protein>
<dbReference type="Proteomes" id="UP001161247">
    <property type="component" value="Chromosome 1"/>
</dbReference>
<dbReference type="GO" id="GO:0043565">
    <property type="term" value="F:sequence-specific DNA binding"/>
    <property type="evidence" value="ECO:0007669"/>
    <property type="project" value="InterPro"/>
</dbReference>
<organism evidence="2 3">
    <name type="scientific">Oldenlandia corymbosa var. corymbosa</name>
    <dbReference type="NCBI Taxonomy" id="529605"/>
    <lineage>
        <taxon>Eukaryota</taxon>
        <taxon>Viridiplantae</taxon>
        <taxon>Streptophyta</taxon>
        <taxon>Embryophyta</taxon>
        <taxon>Tracheophyta</taxon>
        <taxon>Spermatophyta</taxon>
        <taxon>Magnoliopsida</taxon>
        <taxon>eudicotyledons</taxon>
        <taxon>Gunneridae</taxon>
        <taxon>Pentapetalae</taxon>
        <taxon>asterids</taxon>
        <taxon>lamiids</taxon>
        <taxon>Gentianales</taxon>
        <taxon>Rubiaceae</taxon>
        <taxon>Rubioideae</taxon>
        <taxon>Spermacoceae</taxon>
        <taxon>Hedyotis-Oldenlandia complex</taxon>
        <taxon>Oldenlandia</taxon>
    </lineage>
</organism>
<gene>
    <name evidence="2" type="ORF">OLC1_LOCUS127</name>
</gene>
<reference evidence="2" key="1">
    <citation type="submission" date="2023-03" db="EMBL/GenBank/DDBJ databases">
        <authorList>
            <person name="Julca I."/>
        </authorList>
    </citation>
    <scope>NUCLEOTIDE SEQUENCE</scope>
</reference>
<evidence type="ECO:0000313" key="3">
    <source>
        <dbReference type="Proteomes" id="UP001161247"/>
    </source>
</evidence>
<accession>A0AAV1BYX8</accession>
<dbReference type="GO" id="GO:0006351">
    <property type="term" value="P:DNA-templated transcription"/>
    <property type="evidence" value="ECO:0007669"/>
    <property type="project" value="InterPro"/>
</dbReference>
<dbReference type="InterPro" id="IPR025422">
    <property type="entry name" value="TGA_domain"/>
</dbReference>
<sequence>MEESSSELQSRCYEEWMKLQEQELSELLEAIHGDHSNEENSKTRLLNLIQNCLQHFRDYSKRRNELAASDVSPYFAPNWCSTLEGSMLWIGGCRPSMFIRLLYAKIGKEIESGLEQQAKLGGVSATQMCLINSLQAEIIKEEDKLSAKLTSLQEDLADQPIALIADDENSHREENNRIADEALDNHAESTVKLLEEADELRIRTLKELILGILSPLQAVEFLAASKKLRLCIREWGRRRDNRHGRNMTDNS</sequence>
<dbReference type="PANTHER" id="PTHR46354:SF7">
    <property type="entry name" value="PROTEIN DOG1-LIKE 1"/>
    <property type="match status" value="1"/>
</dbReference>
<dbReference type="PANTHER" id="PTHR46354">
    <property type="entry name" value="DOG1 DOMAIN-CONTAINING PROTEIN"/>
    <property type="match status" value="1"/>
</dbReference>
<evidence type="ECO:0000313" key="2">
    <source>
        <dbReference type="EMBL" id="CAI9087257.1"/>
    </source>
</evidence>
<dbReference type="Pfam" id="PF14144">
    <property type="entry name" value="DOG1"/>
    <property type="match status" value="1"/>
</dbReference>
<proteinExistence type="predicted"/>
<dbReference type="EMBL" id="OX459118">
    <property type="protein sequence ID" value="CAI9087257.1"/>
    <property type="molecule type" value="Genomic_DNA"/>
</dbReference>
<dbReference type="AlphaFoldDB" id="A0AAV1BYX8"/>
<dbReference type="InterPro" id="IPR051886">
    <property type="entry name" value="Seed_Dev/Stress_Resp_Reg"/>
</dbReference>
<keyword evidence="3" id="KW-1185">Reference proteome</keyword>